<dbReference type="RefSeq" id="WP_008609478.1">
    <property type="nucleotide sequence ID" value="NZ_ALAB01000029.1"/>
</dbReference>
<dbReference type="Pfam" id="PF04970">
    <property type="entry name" value="LRAT"/>
    <property type="match status" value="1"/>
</dbReference>
<proteinExistence type="predicted"/>
<dbReference type="AlphaFoldDB" id="J1Y9Y0"/>
<sequence>MVKWLLAVPVYNLVESLVDACRDAVQPIPGSVLYCDLTFGFSEHSGIYLGNGRIAHLNGKGLIESVDQEEFLDGTTGVSILVSSRDTKAVGSQQVADRARAMLGKRRSYNLILNNCHQFTAGCLSGNFDNNKNFMWLLKNETSAKLRANTWREWRQD</sequence>
<comment type="caution">
    <text evidence="2">The sequence shown here is derived from an EMBL/GenBank/DDBJ whole genome shotgun (WGS) entry which is preliminary data.</text>
</comment>
<dbReference type="Gene3D" id="3.90.1720.10">
    <property type="entry name" value="endopeptidase domain like (from Nostoc punctiforme)"/>
    <property type="match status" value="1"/>
</dbReference>
<dbReference type="EMBL" id="ALAB01000029">
    <property type="protein sequence ID" value="EJI84595.1"/>
    <property type="molecule type" value="Genomic_DNA"/>
</dbReference>
<name>J1Y9Y0_9ALTE</name>
<evidence type="ECO:0000313" key="2">
    <source>
        <dbReference type="EMBL" id="EJI84595.1"/>
    </source>
</evidence>
<accession>J1Y9Y0</accession>
<feature type="domain" description="LRAT" evidence="1">
    <location>
        <begin position="41"/>
        <end position="127"/>
    </location>
</feature>
<gene>
    <name evidence="2" type="ORF">AEST_25280</name>
</gene>
<protein>
    <recommendedName>
        <fullName evidence="1">LRAT domain-containing protein</fullName>
    </recommendedName>
</protein>
<evidence type="ECO:0000313" key="3">
    <source>
        <dbReference type="Proteomes" id="UP000012043"/>
    </source>
</evidence>
<dbReference type="Proteomes" id="UP000012043">
    <property type="component" value="Unassembled WGS sequence"/>
</dbReference>
<dbReference type="PATRIC" id="fig|1197174.4.peg.2472"/>
<dbReference type="InterPro" id="IPR007053">
    <property type="entry name" value="LRAT_dom"/>
</dbReference>
<organism evidence="2 3">
    <name type="scientific">Alishewanella aestuarii B11</name>
    <dbReference type="NCBI Taxonomy" id="1197174"/>
    <lineage>
        <taxon>Bacteria</taxon>
        <taxon>Pseudomonadati</taxon>
        <taxon>Pseudomonadota</taxon>
        <taxon>Gammaproteobacteria</taxon>
        <taxon>Alteromonadales</taxon>
        <taxon>Alteromonadaceae</taxon>
        <taxon>Alishewanella</taxon>
    </lineage>
</organism>
<keyword evidence="3" id="KW-1185">Reference proteome</keyword>
<reference evidence="2 3" key="1">
    <citation type="journal article" date="2012" name="J. Bacteriol.">
        <title>Genome Sequence of Pectin-Degrading Alishewanella aestuarii Strain B11T, Isolated from Tidal Flat Sediment.</title>
        <authorList>
            <person name="Jung J."/>
            <person name="Choi S."/>
            <person name="Chun J."/>
            <person name="Park W."/>
        </authorList>
    </citation>
    <scope>NUCLEOTIDE SEQUENCE [LARGE SCALE GENOMIC DNA]</scope>
    <source>
        <strain evidence="2 3">B11</strain>
    </source>
</reference>
<evidence type="ECO:0000259" key="1">
    <source>
        <dbReference type="Pfam" id="PF04970"/>
    </source>
</evidence>